<feature type="transmembrane region" description="Helical" evidence="6">
    <location>
        <begin position="140"/>
        <end position="160"/>
    </location>
</feature>
<evidence type="ECO:0000259" key="9">
    <source>
        <dbReference type="Pfam" id="PF22744"/>
    </source>
</evidence>
<feature type="domain" description="Phage shock protein PspC N-terminal" evidence="7">
    <location>
        <begin position="106"/>
        <end position="163"/>
    </location>
</feature>
<sequence>MNKTVTVNISGIVFHIEVDAYDTLKNYLNKIKGYFNNSEEREEIMTDIESRIAELFSNMMDDKNQVITSENVTSVIETMGKPEQYLDEDSEEEFESPKESKLKSDKKLFRNPDDRILGGVASGLASYFGLDAVWLRLFFVLTFIFAGFGPFLYIILWIVMPEAKTASDKLKMKGDPINVTNIGRTFEDEAKKVNEKLKTVDTKKFGYFLEQFFKAIGQILKAVFNVLGNIIGFAFLVIGVFLAVGFIAGLSGSDMIYAVTSDGVFSIESTDFFNLIFVSEDQFHLAIFGIILLFGIPIIAIIYGGLKILFNIKTHFSFGIALVVFWLVGASICGLISIKMGTELSSQKTITEPHTLPAYYNNYNLTANTTAIPGNGILDGKFSAISLDNDSIYQANVSVNIYKSKTDSAKLVIIKHTNGESKKGAITKAKNINYSFAITDSTINLNNYFSNIKTDKIRGQRIKVKLYLPEGKSVYLDESISELVYDIPNVTNTWDSDMMSKKWVMTKDGLTCLDCKDIEGATSDELMIRYPSLYNVEIESPIISK</sequence>
<dbReference type="Pfam" id="PF22571">
    <property type="entry name" value="LiaI-LiaF-TM_PspC"/>
    <property type="match status" value="1"/>
</dbReference>
<keyword evidence="11" id="KW-1185">Reference proteome</keyword>
<feature type="transmembrane region" description="Helical" evidence="6">
    <location>
        <begin position="116"/>
        <end position="134"/>
    </location>
</feature>
<dbReference type="PANTHER" id="PTHR33885">
    <property type="entry name" value="PHAGE SHOCK PROTEIN C"/>
    <property type="match status" value="1"/>
</dbReference>
<evidence type="ECO:0000256" key="1">
    <source>
        <dbReference type="ARBA" id="ARBA00004162"/>
    </source>
</evidence>
<dbReference type="EMBL" id="VOOS01000003">
    <property type="protein sequence ID" value="TXB65336.1"/>
    <property type="molecule type" value="Genomic_DNA"/>
</dbReference>
<name>A0A5C6RSC6_9FLAO</name>
<evidence type="ECO:0000259" key="7">
    <source>
        <dbReference type="Pfam" id="PF04024"/>
    </source>
</evidence>
<keyword evidence="5 6" id="KW-0472">Membrane</keyword>
<evidence type="ECO:0000313" key="11">
    <source>
        <dbReference type="Proteomes" id="UP000321721"/>
    </source>
</evidence>
<dbReference type="InterPro" id="IPR052027">
    <property type="entry name" value="PspC"/>
</dbReference>
<feature type="transmembrane region" description="Helical" evidence="6">
    <location>
        <begin position="222"/>
        <end position="248"/>
    </location>
</feature>
<keyword evidence="3 6" id="KW-0812">Transmembrane</keyword>
<dbReference type="PANTHER" id="PTHR33885:SF3">
    <property type="entry name" value="PHAGE SHOCK PROTEIN C"/>
    <property type="match status" value="1"/>
</dbReference>
<feature type="domain" description="PspC-related transmembrane region" evidence="8">
    <location>
        <begin position="207"/>
        <end position="343"/>
    </location>
</feature>
<feature type="transmembrane region" description="Helical" evidence="6">
    <location>
        <begin position="318"/>
        <end position="338"/>
    </location>
</feature>
<dbReference type="OrthoDB" id="5772680at2"/>
<gene>
    <name evidence="10" type="ORF">FRY74_07900</name>
</gene>
<evidence type="ECO:0000313" key="10">
    <source>
        <dbReference type="EMBL" id="TXB65336.1"/>
    </source>
</evidence>
<evidence type="ECO:0000256" key="5">
    <source>
        <dbReference type="ARBA" id="ARBA00023136"/>
    </source>
</evidence>
<evidence type="ECO:0000256" key="3">
    <source>
        <dbReference type="ARBA" id="ARBA00022692"/>
    </source>
</evidence>
<evidence type="ECO:0000256" key="4">
    <source>
        <dbReference type="ARBA" id="ARBA00022989"/>
    </source>
</evidence>
<dbReference type="InterPro" id="IPR054321">
    <property type="entry name" value="PspC-rel_TM"/>
</dbReference>
<feature type="domain" description="PspC-related ToastRack" evidence="9">
    <location>
        <begin position="387"/>
        <end position="517"/>
    </location>
</feature>
<feature type="transmembrane region" description="Helical" evidence="6">
    <location>
        <begin position="283"/>
        <end position="306"/>
    </location>
</feature>
<protein>
    <submittedName>
        <fullName evidence="10">PspC domain-containing protein</fullName>
    </submittedName>
</protein>
<dbReference type="Proteomes" id="UP000321721">
    <property type="component" value="Unassembled WGS sequence"/>
</dbReference>
<dbReference type="Pfam" id="PF04024">
    <property type="entry name" value="PspC"/>
    <property type="match status" value="1"/>
</dbReference>
<dbReference type="AlphaFoldDB" id="A0A5C6RSC6"/>
<dbReference type="GO" id="GO:0005886">
    <property type="term" value="C:plasma membrane"/>
    <property type="evidence" value="ECO:0007669"/>
    <property type="project" value="UniProtKB-SubCell"/>
</dbReference>
<organism evidence="10 11">
    <name type="scientific">Vicingus serpentipes</name>
    <dbReference type="NCBI Taxonomy" id="1926625"/>
    <lineage>
        <taxon>Bacteria</taxon>
        <taxon>Pseudomonadati</taxon>
        <taxon>Bacteroidota</taxon>
        <taxon>Flavobacteriia</taxon>
        <taxon>Flavobacteriales</taxon>
        <taxon>Vicingaceae</taxon>
        <taxon>Vicingus</taxon>
    </lineage>
</organism>
<reference evidence="10 11" key="1">
    <citation type="submission" date="2019-08" db="EMBL/GenBank/DDBJ databases">
        <title>Genome of Vicingus serpentipes NCIMB 15042.</title>
        <authorList>
            <person name="Bowman J.P."/>
        </authorList>
    </citation>
    <scope>NUCLEOTIDE SEQUENCE [LARGE SCALE GENOMIC DNA]</scope>
    <source>
        <strain evidence="10 11">NCIMB 15042</strain>
    </source>
</reference>
<dbReference type="InterPro" id="IPR054319">
    <property type="entry name" value="PspC-rel_ToastRack"/>
</dbReference>
<dbReference type="RefSeq" id="WP_147100276.1">
    <property type="nucleotide sequence ID" value="NZ_VOOS01000003.1"/>
</dbReference>
<evidence type="ECO:0000256" key="6">
    <source>
        <dbReference type="SAM" id="Phobius"/>
    </source>
</evidence>
<comment type="caution">
    <text evidence="10">The sequence shown here is derived from an EMBL/GenBank/DDBJ whole genome shotgun (WGS) entry which is preliminary data.</text>
</comment>
<dbReference type="InterPro" id="IPR007168">
    <property type="entry name" value="Phageshock_PspC_N"/>
</dbReference>
<keyword evidence="4 6" id="KW-1133">Transmembrane helix</keyword>
<evidence type="ECO:0000256" key="2">
    <source>
        <dbReference type="ARBA" id="ARBA00022475"/>
    </source>
</evidence>
<comment type="subcellular location">
    <subcellularLocation>
        <location evidence="1">Cell membrane</location>
        <topology evidence="1">Single-pass membrane protein</topology>
    </subcellularLocation>
</comment>
<keyword evidence="2" id="KW-1003">Cell membrane</keyword>
<proteinExistence type="predicted"/>
<evidence type="ECO:0000259" key="8">
    <source>
        <dbReference type="Pfam" id="PF22571"/>
    </source>
</evidence>
<dbReference type="Pfam" id="PF22744">
    <property type="entry name" value="Toast-rack_PspC-Cterm"/>
    <property type="match status" value="1"/>
</dbReference>
<accession>A0A5C6RSC6</accession>